<reference evidence="4" key="1">
    <citation type="journal article" date="2014" name="Int. J. Syst. Evol. Microbiol.">
        <title>Complete genome sequence of Corynebacterium casei LMG S-19264T (=DSM 44701T), isolated from a smear-ripened cheese.</title>
        <authorList>
            <consortium name="US DOE Joint Genome Institute (JGI-PGF)"/>
            <person name="Walter F."/>
            <person name="Albersmeier A."/>
            <person name="Kalinowski J."/>
            <person name="Ruckert C."/>
        </authorList>
    </citation>
    <scope>NUCLEOTIDE SEQUENCE</scope>
    <source>
        <strain evidence="4">JCM 5069</strain>
    </source>
</reference>
<feature type="domain" description="GFO/IDH/MocA-like oxidoreductase" evidence="3">
    <location>
        <begin position="128"/>
        <end position="262"/>
    </location>
</feature>
<dbReference type="InterPro" id="IPR000683">
    <property type="entry name" value="Gfo/Idh/MocA-like_OxRdtase_N"/>
</dbReference>
<dbReference type="RefSeq" id="WP_189939011.1">
    <property type="nucleotide sequence ID" value="NZ_BNCD01000040.1"/>
</dbReference>
<keyword evidence="5" id="KW-1185">Reference proteome</keyword>
<dbReference type="EMBL" id="BNCD01000040">
    <property type="protein sequence ID" value="GHH88666.1"/>
    <property type="molecule type" value="Genomic_DNA"/>
</dbReference>
<dbReference type="Gene3D" id="3.40.50.720">
    <property type="entry name" value="NAD(P)-binding Rossmann-like Domain"/>
    <property type="match status" value="1"/>
</dbReference>
<evidence type="ECO:0000313" key="5">
    <source>
        <dbReference type="Proteomes" id="UP000603708"/>
    </source>
</evidence>
<gene>
    <name evidence="4" type="ORF">GCM10018793_69120</name>
</gene>
<dbReference type="SUPFAM" id="SSF51735">
    <property type="entry name" value="NAD(P)-binding Rossmann-fold domains"/>
    <property type="match status" value="1"/>
</dbReference>
<dbReference type="AlphaFoldDB" id="A0A919GRD6"/>
<dbReference type="PANTHER" id="PTHR43818">
    <property type="entry name" value="BCDNA.GH03377"/>
    <property type="match status" value="1"/>
</dbReference>
<evidence type="ECO:0000259" key="2">
    <source>
        <dbReference type="Pfam" id="PF01408"/>
    </source>
</evidence>
<dbReference type="PANTHER" id="PTHR43818:SF11">
    <property type="entry name" value="BCDNA.GH03377"/>
    <property type="match status" value="1"/>
</dbReference>
<dbReference type="GO" id="GO:0000166">
    <property type="term" value="F:nucleotide binding"/>
    <property type="evidence" value="ECO:0007669"/>
    <property type="project" value="InterPro"/>
</dbReference>
<protein>
    <recommendedName>
        <fullName evidence="6">Oxidoreductase</fullName>
    </recommendedName>
</protein>
<keyword evidence="1" id="KW-0560">Oxidoreductase</keyword>
<evidence type="ECO:0000259" key="3">
    <source>
        <dbReference type="Pfam" id="PF22725"/>
    </source>
</evidence>
<dbReference type="Proteomes" id="UP000603708">
    <property type="component" value="Unassembled WGS sequence"/>
</dbReference>
<dbReference type="GO" id="GO:0016491">
    <property type="term" value="F:oxidoreductase activity"/>
    <property type="evidence" value="ECO:0007669"/>
    <property type="project" value="UniProtKB-KW"/>
</dbReference>
<comment type="caution">
    <text evidence="4">The sequence shown here is derived from an EMBL/GenBank/DDBJ whole genome shotgun (WGS) entry which is preliminary data.</text>
</comment>
<dbReference type="InterPro" id="IPR050463">
    <property type="entry name" value="Gfo/Idh/MocA_oxidrdct_glycsds"/>
</dbReference>
<feature type="domain" description="Gfo/Idh/MocA-like oxidoreductase N-terminal" evidence="2">
    <location>
        <begin position="2"/>
        <end position="110"/>
    </location>
</feature>
<sequence length="334" mass="35433">MDVALIGAGRGAVHAKWLSAVPGFRVAGIACATQAAAAGLAREHPGAQAGTDPLALIRRAGLGGVVVATPTHAHAELVTEALRRDLFVVCEVPLAADPRTALGLAELATARYSRAYTPFQWRENEALRQARAALLAGDVGELVAVDLALHDDSHVGPRTRWPWRQRRDTAGGALAELGVHAFDLLRWATGNPTWEVRSAWTHRVLDTRQGPGGPVEVDVDDLAQAELRPLGQAARGRVAVSRISPEPRRLEAVLTGSRGVIRVTADGTDGSAVLTLTTGARSLRRQTGPQDMNPYKRLAEDIATGIDTAPTFDDGLAAVHLVHTAVAAARRREV</sequence>
<name>A0A919GRD6_9ACTN</name>
<evidence type="ECO:0008006" key="6">
    <source>
        <dbReference type="Google" id="ProtNLM"/>
    </source>
</evidence>
<evidence type="ECO:0000256" key="1">
    <source>
        <dbReference type="ARBA" id="ARBA00023002"/>
    </source>
</evidence>
<dbReference type="SUPFAM" id="SSF55347">
    <property type="entry name" value="Glyceraldehyde-3-phosphate dehydrogenase-like, C-terminal domain"/>
    <property type="match status" value="1"/>
</dbReference>
<accession>A0A919GRD6</accession>
<evidence type="ECO:0000313" key="4">
    <source>
        <dbReference type="EMBL" id="GHH88666.1"/>
    </source>
</evidence>
<dbReference type="Pfam" id="PF22725">
    <property type="entry name" value="GFO_IDH_MocA_C3"/>
    <property type="match status" value="1"/>
</dbReference>
<proteinExistence type="predicted"/>
<dbReference type="InterPro" id="IPR036291">
    <property type="entry name" value="NAD(P)-bd_dom_sf"/>
</dbReference>
<dbReference type="Pfam" id="PF01408">
    <property type="entry name" value="GFO_IDH_MocA"/>
    <property type="match status" value="1"/>
</dbReference>
<organism evidence="4 5">
    <name type="scientific">Streptomyces sulfonofaciens</name>
    <dbReference type="NCBI Taxonomy" id="68272"/>
    <lineage>
        <taxon>Bacteria</taxon>
        <taxon>Bacillati</taxon>
        <taxon>Actinomycetota</taxon>
        <taxon>Actinomycetes</taxon>
        <taxon>Kitasatosporales</taxon>
        <taxon>Streptomycetaceae</taxon>
        <taxon>Streptomyces</taxon>
    </lineage>
</organism>
<dbReference type="Gene3D" id="3.30.360.10">
    <property type="entry name" value="Dihydrodipicolinate Reductase, domain 2"/>
    <property type="match status" value="1"/>
</dbReference>
<reference evidence="4" key="2">
    <citation type="submission" date="2020-09" db="EMBL/GenBank/DDBJ databases">
        <authorList>
            <person name="Sun Q."/>
            <person name="Ohkuma M."/>
        </authorList>
    </citation>
    <scope>NUCLEOTIDE SEQUENCE</scope>
    <source>
        <strain evidence="4">JCM 5069</strain>
    </source>
</reference>
<dbReference type="InterPro" id="IPR055170">
    <property type="entry name" value="GFO_IDH_MocA-like_dom"/>
</dbReference>